<reference evidence="3 4" key="1">
    <citation type="submission" date="2018-06" db="EMBL/GenBank/DDBJ databases">
        <title>Genomic Encyclopedia of Archaeal and Bacterial Type Strains, Phase II (KMG-II): from individual species to whole genera.</title>
        <authorList>
            <person name="Goeker M."/>
        </authorList>
    </citation>
    <scope>NUCLEOTIDE SEQUENCE [LARGE SCALE GENOMIC DNA]</scope>
    <source>
        <strain evidence="3 4">DSM 23446</strain>
    </source>
</reference>
<evidence type="ECO:0000313" key="4">
    <source>
        <dbReference type="Proteomes" id="UP000249610"/>
    </source>
</evidence>
<dbReference type="InterPro" id="IPR022187">
    <property type="entry name" value="Conjug_transposon_TraM"/>
</dbReference>
<feature type="region of interest" description="Disordered" evidence="1">
    <location>
        <begin position="134"/>
        <end position="159"/>
    </location>
</feature>
<dbReference type="Pfam" id="PF12508">
    <property type="entry name" value="Transposon_TraM"/>
    <property type="match status" value="1"/>
</dbReference>
<proteinExistence type="predicted"/>
<sequence length="410" mass="44942">MQQLTEKQKKERKFLLVLPILTLPFLCLAFWAMGGGTGEPSIGEQQKGLNMTLPEAQVESIVLNKLESYEHAEKRASQVREQRRMDPFADSAIEKEDTLYRSTAYTGQKSTLQETENEVQEKLLVLEKLLNQPDMQQEPVGQEVVSAESPEQGSASADPDLQKLEALMATVTAPEIEDPEMKRIDAMLDKLLDVQHPQRVHDRMSQIHEREGETVFSVSLGEHSTQADSPKESAYSGRERNGFYSLDSKKPLAFASVRPAIAAQVTKDQEVVSGASIEMELTQSLFIDGVEFSAGTPITGVCTLNGERLNIAVRSIRSGNLIIPVDMEVVDLDALPGIRIPNAITRDAVKQGAGDGIQSMNRMGMSASWEAQASMAGMETVKGILSKKAKLVKVMVKAGHPLLLADQAVN</sequence>
<gene>
    <name evidence="3" type="ORF">LV83_03254</name>
</gene>
<evidence type="ECO:0000256" key="1">
    <source>
        <dbReference type="SAM" id="MobiDB-lite"/>
    </source>
</evidence>
<dbReference type="InterPro" id="IPR055407">
    <property type="entry name" value="TraM_C"/>
</dbReference>
<name>A0A327P389_9BACT</name>
<dbReference type="NCBIfam" id="TIGR03779">
    <property type="entry name" value="Bac_Flav_CT_M"/>
    <property type="match status" value="1"/>
</dbReference>
<organism evidence="3 4">
    <name type="scientific">Algoriphagus yeomjeoni</name>
    <dbReference type="NCBI Taxonomy" id="291403"/>
    <lineage>
        <taxon>Bacteria</taxon>
        <taxon>Pseudomonadati</taxon>
        <taxon>Bacteroidota</taxon>
        <taxon>Cytophagia</taxon>
        <taxon>Cytophagales</taxon>
        <taxon>Cyclobacteriaceae</taxon>
        <taxon>Algoriphagus</taxon>
    </lineage>
</organism>
<feature type="domain" description="Conjugative transposon TraM C-terminal" evidence="2">
    <location>
        <begin position="261"/>
        <end position="404"/>
    </location>
</feature>
<comment type="caution">
    <text evidence="3">The sequence shown here is derived from an EMBL/GenBank/DDBJ whole genome shotgun (WGS) entry which is preliminary data.</text>
</comment>
<dbReference type="OrthoDB" id="1453786at2"/>
<accession>A0A327P389</accession>
<protein>
    <submittedName>
        <fullName evidence="3">Conjugative transposon TraM protein</fullName>
    </submittedName>
</protein>
<evidence type="ECO:0000259" key="2">
    <source>
        <dbReference type="Pfam" id="PF12508"/>
    </source>
</evidence>
<dbReference type="AlphaFoldDB" id="A0A327P389"/>
<dbReference type="Proteomes" id="UP000249610">
    <property type="component" value="Unassembled WGS sequence"/>
</dbReference>
<dbReference type="RefSeq" id="WP_111612589.1">
    <property type="nucleotide sequence ID" value="NZ_QLLK01000010.1"/>
</dbReference>
<evidence type="ECO:0000313" key="3">
    <source>
        <dbReference type="EMBL" id="RAI86698.1"/>
    </source>
</evidence>
<dbReference type="EMBL" id="QLLK01000010">
    <property type="protein sequence ID" value="RAI86698.1"/>
    <property type="molecule type" value="Genomic_DNA"/>
</dbReference>
<keyword evidence="4" id="KW-1185">Reference proteome</keyword>